<dbReference type="InterPro" id="IPR051534">
    <property type="entry name" value="CBASS_pafABC_assoc_protein"/>
</dbReference>
<dbReference type="Proteomes" id="UP000309133">
    <property type="component" value="Unassembled WGS sequence"/>
</dbReference>
<organism evidence="2 3">
    <name type="scientific">Naasia lichenicola</name>
    <dbReference type="NCBI Taxonomy" id="2565933"/>
    <lineage>
        <taxon>Bacteria</taxon>
        <taxon>Bacillati</taxon>
        <taxon>Actinomycetota</taxon>
        <taxon>Actinomycetes</taxon>
        <taxon>Micrococcales</taxon>
        <taxon>Microbacteriaceae</taxon>
        <taxon>Naasia</taxon>
    </lineage>
</organism>
<keyword evidence="3" id="KW-1185">Reference proteome</keyword>
<proteinExistence type="predicted"/>
<evidence type="ECO:0000313" key="3">
    <source>
        <dbReference type="Proteomes" id="UP000309133"/>
    </source>
</evidence>
<dbReference type="InterPro" id="IPR026881">
    <property type="entry name" value="WYL_dom"/>
</dbReference>
<gene>
    <name evidence="2" type="ORF">E6C64_06320</name>
</gene>
<dbReference type="AlphaFoldDB" id="A0A4S4FMM6"/>
<accession>A0A4S4FMM6</accession>
<protein>
    <submittedName>
        <fullName evidence="2">WYL domain-containing protein</fullName>
    </submittedName>
</protein>
<dbReference type="Pfam" id="PF13280">
    <property type="entry name" value="WYL"/>
    <property type="match status" value="1"/>
</dbReference>
<reference evidence="2 3" key="1">
    <citation type="submission" date="2019-04" db="EMBL/GenBank/DDBJ databases">
        <authorList>
            <person name="Jiang L."/>
        </authorList>
    </citation>
    <scope>NUCLEOTIDE SEQUENCE [LARGE SCALE GENOMIC DNA]</scope>
    <source>
        <strain evidence="2 3">YIM 131853</strain>
    </source>
</reference>
<dbReference type="PANTHER" id="PTHR34580:SF3">
    <property type="entry name" value="PROTEIN PAFB"/>
    <property type="match status" value="1"/>
</dbReference>
<dbReference type="PROSITE" id="PS52050">
    <property type="entry name" value="WYL"/>
    <property type="match status" value="1"/>
</dbReference>
<feature type="domain" description="WYL" evidence="1">
    <location>
        <begin position="39"/>
        <end position="105"/>
    </location>
</feature>
<sequence>MLAKLEQVLPSAVRSRVRATQAAIVAPGPVHSDDAADPETFATLALACRDSEVIRFDYAAADGAQTARRVESVALVPIGRRWYLLAWDSARDDWRTFRLDRITRPTRTHLIVERRAVPSADAASYVAERFATSAVPRLSATVRIDAPHDEVEGYLGAYTNGLTPDGPEHTRWRISDDRVEILMGALTWLIWPFTVIEGAELQRFVGEFGERLRSDPPAS</sequence>
<comment type="caution">
    <text evidence="2">The sequence shown here is derived from an EMBL/GenBank/DDBJ whole genome shotgun (WGS) entry which is preliminary data.</text>
</comment>
<name>A0A4S4FMM6_9MICO</name>
<evidence type="ECO:0000259" key="1">
    <source>
        <dbReference type="Pfam" id="PF13280"/>
    </source>
</evidence>
<dbReference type="PANTHER" id="PTHR34580">
    <property type="match status" value="1"/>
</dbReference>
<dbReference type="EMBL" id="SSSM01000003">
    <property type="protein sequence ID" value="THG31679.1"/>
    <property type="molecule type" value="Genomic_DNA"/>
</dbReference>
<evidence type="ECO:0000313" key="2">
    <source>
        <dbReference type="EMBL" id="THG31679.1"/>
    </source>
</evidence>